<reference evidence="2" key="1">
    <citation type="submission" date="2019-03" db="EMBL/GenBank/DDBJ databases">
        <title>Long read genome sequence of the mycoparasitic Pythium oligandrum ATCC 38472 isolated from sugarbeet rhizosphere.</title>
        <authorList>
            <person name="Gaulin E."/>
        </authorList>
    </citation>
    <scope>NUCLEOTIDE SEQUENCE</scope>
    <source>
        <strain evidence="2">ATCC 38472_TT</strain>
    </source>
</reference>
<name>A0A8K1FLN5_PYTOL</name>
<dbReference type="Proteomes" id="UP000794436">
    <property type="component" value="Unassembled WGS sequence"/>
</dbReference>
<dbReference type="Pfam" id="PF13516">
    <property type="entry name" value="LRR_6"/>
    <property type="match status" value="1"/>
</dbReference>
<proteinExistence type="predicted"/>
<dbReference type="InterPro" id="IPR001611">
    <property type="entry name" value="Leu-rich_rpt"/>
</dbReference>
<evidence type="ECO:0000313" key="3">
    <source>
        <dbReference type="Proteomes" id="UP000794436"/>
    </source>
</evidence>
<dbReference type="GO" id="GO:0005737">
    <property type="term" value="C:cytoplasm"/>
    <property type="evidence" value="ECO:0007669"/>
    <property type="project" value="TreeGrafter"/>
</dbReference>
<dbReference type="SUPFAM" id="SSF52047">
    <property type="entry name" value="RNI-like"/>
    <property type="match status" value="1"/>
</dbReference>
<evidence type="ECO:0000259" key="1">
    <source>
        <dbReference type="PROSITE" id="PS50181"/>
    </source>
</evidence>
<dbReference type="SUPFAM" id="SSF47781">
    <property type="entry name" value="RuvA domain 2-like"/>
    <property type="match status" value="1"/>
</dbReference>
<comment type="caution">
    <text evidence="2">The sequence shown here is derived from an EMBL/GenBank/DDBJ whole genome shotgun (WGS) entry which is preliminary data.</text>
</comment>
<dbReference type="Gene3D" id="1.10.150.20">
    <property type="entry name" value="5' to 3' exonuclease, C-terminal subdomain"/>
    <property type="match status" value="1"/>
</dbReference>
<dbReference type="InterPro" id="IPR010994">
    <property type="entry name" value="RuvA_2-like"/>
</dbReference>
<dbReference type="InterPro" id="IPR032675">
    <property type="entry name" value="LRR_dom_sf"/>
</dbReference>
<dbReference type="PANTHER" id="PTHR13382:SF68">
    <property type="entry name" value="AT02704P"/>
    <property type="match status" value="1"/>
</dbReference>
<sequence length="386" mass="43048">MATAIEIPLVVQGHAGVRHPTSRLTNATLKRGRAAISSVGVALPHAILREMLEFFSLDELLVLEDVDVVWKEAIAATEAWQRVVFRHERDTDQIERTLGAIAERHGAQVHHLELINCTVTDNFIADIGHHFTHLRKLIVSGCKTLTDDGLAAILQASRNSITEIRAVRCPVLTDAILEIANEYHAKSLEKVDFSYCRYISSNGVASLVSGATSLFSVGFKGCPKLISKTNRHLPVEELVEKFQRAEKAFKHVTVVVVDRYIKQQELNLLHIKRQMKIRIVTALSYKSAAKLMIAIREKHAIELAEKAAQLTAQMDASLISRDHALGVLHFNMPFLTQDECEMLLDMFGTISRLSQASAEEILDLTVLNADAAQAIDEFFHTEYVVE</sequence>
<dbReference type="PROSITE" id="PS50181">
    <property type="entry name" value="FBOX"/>
    <property type="match status" value="1"/>
</dbReference>
<dbReference type="PANTHER" id="PTHR13382">
    <property type="entry name" value="MITOCHONDRIAL ATP SYNTHASE COUPLING FACTOR B"/>
    <property type="match status" value="1"/>
</dbReference>
<organism evidence="2 3">
    <name type="scientific">Pythium oligandrum</name>
    <name type="common">Mycoparasitic fungus</name>
    <dbReference type="NCBI Taxonomy" id="41045"/>
    <lineage>
        <taxon>Eukaryota</taxon>
        <taxon>Sar</taxon>
        <taxon>Stramenopiles</taxon>
        <taxon>Oomycota</taxon>
        <taxon>Peronosporomycetes</taxon>
        <taxon>Pythiales</taxon>
        <taxon>Pythiaceae</taxon>
        <taxon>Pythium</taxon>
    </lineage>
</organism>
<dbReference type="Gene3D" id="3.80.10.10">
    <property type="entry name" value="Ribonuclease Inhibitor"/>
    <property type="match status" value="1"/>
</dbReference>
<dbReference type="SMART" id="SM00367">
    <property type="entry name" value="LRR_CC"/>
    <property type="match status" value="2"/>
</dbReference>
<dbReference type="OrthoDB" id="78604at2759"/>
<dbReference type="InterPro" id="IPR001810">
    <property type="entry name" value="F-box_dom"/>
</dbReference>
<accession>A0A8K1FLN5</accession>
<dbReference type="InterPro" id="IPR050648">
    <property type="entry name" value="F-box_LRR-repeat"/>
</dbReference>
<gene>
    <name evidence="2" type="ORF">Poli38472_012452</name>
</gene>
<protein>
    <recommendedName>
        <fullName evidence="1">F-box domain-containing protein</fullName>
    </recommendedName>
</protein>
<evidence type="ECO:0000313" key="2">
    <source>
        <dbReference type="EMBL" id="TMW67336.1"/>
    </source>
</evidence>
<dbReference type="EMBL" id="SPLM01000005">
    <property type="protein sequence ID" value="TMW67336.1"/>
    <property type="molecule type" value="Genomic_DNA"/>
</dbReference>
<dbReference type="InterPro" id="IPR006553">
    <property type="entry name" value="Leu-rich_rpt_Cys-con_subtyp"/>
</dbReference>
<dbReference type="AlphaFoldDB" id="A0A8K1FLN5"/>
<feature type="domain" description="F-box" evidence="1">
    <location>
        <begin position="37"/>
        <end position="83"/>
    </location>
</feature>
<keyword evidence="3" id="KW-1185">Reference proteome</keyword>